<comment type="caution">
    <text evidence="2">The sequence shown here is derived from an EMBL/GenBank/DDBJ whole genome shotgun (WGS) entry which is preliminary data.</text>
</comment>
<keyword evidence="1" id="KW-0472">Membrane</keyword>
<keyword evidence="3" id="KW-1185">Reference proteome</keyword>
<name>A0A4Y3WXF0_9PSEU</name>
<keyword evidence="1" id="KW-1133">Transmembrane helix</keyword>
<sequence>MKIIVRKPRSARRSAEILRLIAVALATAIVVVGLGFVGAYAGASAACRVAPVDQSLPVVVVWHGTGNPAERTHDDVHVDGTP</sequence>
<proteinExistence type="predicted"/>
<dbReference type="Proteomes" id="UP000320338">
    <property type="component" value="Unassembled WGS sequence"/>
</dbReference>
<evidence type="ECO:0000313" key="2">
    <source>
        <dbReference type="EMBL" id="GEC22951.1"/>
    </source>
</evidence>
<feature type="transmembrane region" description="Helical" evidence="1">
    <location>
        <begin position="20"/>
        <end position="41"/>
    </location>
</feature>
<accession>A0A4Y3WXF0</accession>
<dbReference type="EMBL" id="BJNG01000074">
    <property type="protein sequence ID" value="GEC22951.1"/>
    <property type="molecule type" value="Genomic_DNA"/>
</dbReference>
<evidence type="ECO:0000256" key="1">
    <source>
        <dbReference type="SAM" id="Phobius"/>
    </source>
</evidence>
<dbReference type="AlphaFoldDB" id="A0A4Y3WXF0"/>
<organism evidence="2 3">
    <name type="scientific">Pseudonocardia hydrocarbonoxydans</name>
    <dbReference type="NCBI Taxonomy" id="76726"/>
    <lineage>
        <taxon>Bacteria</taxon>
        <taxon>Bacillati</taxon>
        <taxon>Actinomycetota</taxon>
        <taxon>Actinomycetes</taxon>
        <taxon>Pseudonocardiales</taxon>
        <taxon>Pseudonocardiaceae</taxon>
        <taxon>Pseudonocardia</taxon>
    </lineage>
</organism>
<evidence type="ECO:0000313" key="3">
    <source>
        <dbReference type="Proteomes" id="UP000320338"/>
    </source>
</evidence>
<keyword evidence="1" id="KW-0812">Transmembrane</keyword>
<gene>
    <name evidence="2" type="ORF">PHY01_52340</name>
</gene>
<protein>
    <submittedName>
        <fullName evidence="2">Uncharacterized protein</fullName>
    </submittedName>
</protein>
<reference evidence="2 3" key="1">
    <citation type="submission" date="2019-06" db="EMBL/GenBank/DDBJ databases">
        <title>Whole genome shotgun sequence of Pseudonocardia hydrocarbonoxydans NBRC 14498.</title>
        <authorList>
            <person name="Hosoyama A."/>
            <person name="Uohara A."/>
            <person name="Ohji S."/>
            <person name="Ichikawa N."/>
        </authorList>
    </citation>
    <scope>NUCLEOTIDE SEQUENCE [LARGE SCALE GENOMIC DNA]</scope>
    <source>
        <strain evidence="2 3">NBRC 14498</strain>
    </source>
</reference>